<gene>
    <name evidence="1" type="ORF">N0F65_009502</name>
</gene>
<dbReference type="AlphaFoldDB" id="A0AAV2ZBY6"/>
<protein>
    <submittedName>
        <fullName evidence="1">Uncharacterized protein</fullName>
    </submittedName>
</protein>
<reference evidence="1" key="1">
    <citation type="submission" date="2022-11" db="EMBL/GenBank/DDBJ databases">
        <authorList>
            <person name="Morgan W.R."/>
            <person name="Tartar A."/>
        </authorList>
    </citation>
    <scope>NUCLEOTIDE SEQUENCE</scope>
    <source>
        <strain evidence="1">ARSEF 373</strain>
    </source>
</reference>
<comment type="caution">
    <text evidence="1">The sequence shown here is derived from an EMBL/GenBank/DDBJ whole genome shotgun (WGS) entry which is preliminary data.</text>
</comment>
<evidence type="ECO:0000313" key="2">
    <source>
        <dbReference type="Proteomes" id="UP001146120"/>
    </source>
</evidence>
<proteinExistence type="predicted"/>
<reference evidence="1" key="2">
    <citation type="journal article" date="2023" name="Microbiol Resour">
        <title>Decontamination and Annotation of the Draft Genome Sequence of the Oomycete Lagenidium giganteum ARSEF 373.</title>
        <authorList>
            <person name="Morgan W.R."/>
            <person name="Tartar A."/>
        </authorList>
    </citation>
    <scope>NUCLEOTIDE SEQUENCE</scope>
    <source>
        <strain evidence="1">ARSEF 373</strain>
    </source>
</reference>
<sequence>MLPSLLVAMPSLILRNESGKGPEDVLSDAKILFCEQQGMEFAFVE</sequence>
<name>A0AAV2ZBY6_9STRA</name>
<keyword evidence="2" id="KW-1185">Reference proteome</keyword>
<dbReference type="EMBL" id="DAKRPA010000010">
    <property type="protein sequence ID" value="DBA04267.1"/>
    <property type="molecule type" value="Genomic_DNA"/>
</dbReference>
<dbReference type="Proteomes" id="UP001146120">
    <property type="component" value="Unassembled WGS sequence"/>
</dbReference>
<accession>A0AAV2ZBY6</accession>
<evidence type="ECO:0000313" key="1">
    <source>
        <dbReference type="EMBL" id="DBA04267.1"/>
    </source>
</evidence>
<organism evidence="1 2">
    <name type="scientific">Lagenidium giganteum</name>
    <dbReference type="NCBI Taxonomy" id="4803"/>
    <lineage>
        <taxon>Eukaryota</taxon>
        <taxon>Sar</taxon>
        <taxon>Stramenopiles</taxon>
        <taxon>Oomycota</taxon>
        <taxon>Peronosporomycetes</taxon>
        <taxon>Pythiales</taxon>
        <taxon>Pythiaceae</taxon>
    </lineage>
</organism>